<dbReference type="GO" id="GO:0016853">
    <property type="term" value="F:isomerase activity"/>
    <property type="evidence" value="ECO:0007669"/>
    <property type="project" value="UniProtKB-KW"/>
</dbReference>
<evidence type="ECO:0000259" key="1">
    <source>
        <dbReference type="Pfam" id="PF01261"/>
    </source>
</evidence>
<dbReference type="SUPFAM" id="SSF51658">
    <property type="entry name" value="Xylose isomerase-like"/>
    <property type="match status" value="1"/>
</dbReference>
<dbReference type="InterPro" id="IPR050312">
    <property type="entry name" value="IolE/XylAMocC-like"/>
</dbReference>
<accession>A0A402BGM3</accession>
<dbReference type="PANTHER" id="PTHR12110">
    <property type="entry name" value="HYDROXYPYRUVATE ISOMERASE"/>
    <property type="match status" value="1"/>
</dbReference>
<proteinExistence type="predicted"/>
<dbReference type="OrthoDB" id="256906at2"/>
<comment type="caution">
    <text evidence="2">The sequence shown here is derived from an EMBL/GenBank/DDBJ whole genome shotgun (WGS) entry which is preliminary data.</text>
</comment>
<sequence length="344" mass="38546">MRIGLSVYGTTFSMGIHPASERPTFSPQQLMEQALEFGLEGVELPFVLLDGVDIGALKQYAQERQLFITLDTYGFDAAHLITVLELADQLGASSVRTLLGGAKLGGDRREMAGHWQAYLQQALSGLQQAVVVADKLGIDLAVENHQDIASEELLWLCKTIASPHFGIIFDTGNPLATAEEPLEFTRQIAPYVKHVHLKDYWIYPDQEGYRLVRCPLGQGVIDFPAIMALLNETRPDLTMAIELGALEARHVRVLADDYWPEYPPRSASQFVRLWRFVQEHAHSPGEWRTPFELGATTDVIAHYEMRQLIASLAYLQLLFARTTWLPSLLHDPATAQKIAQSEIR</sequence>
<feature type="domain" description="Xylose isomerase-like TIM barrel" evidence="1">
    <location>
        <begin position="32"/>
        <end position="242"/>
    </location>
</feature>
<name>A0A402BGM3_9CHLR</name>
<dbReference type="Gene3D" id="3.20.20.150">
    <property type="entry name" value="Divalent-metal-dependent TIM barrel enzymes"/>
    <property type="match status" value="1"/>
</dbReference>
<organism evidence="2 3">
    <name type="scientific">Dictyobacter alpinus</name>
    <dbReference type="NCBI Taxonomy" id="2014873"/>
    <lineage>
        <taxon>Bacteria</taxon>
        <taxon>Bacillati</taxon>
        <taxon>Chloroflexota</taxon>
        <taxon>Ktedonobacteria</taxon>
        <taxon>Ktedonobacterales</taxon>
        <taxon>Dictyobacteraceae</taxon>
        <taxon>Dictyobacter</taxon>
    </lineage>
</organism>
<reference evidence="3" key="1">
    <citation type="submission" date="2018-12" db="EMBL/GenBank/DDBJ databases">
        <title>Tengunoibacter tsumagoiensis gen. nov., sp. nov., Dictyobacter kobayashii sp. nov., D. alpinus sp. nov., and D. joshuensis sp. nov. and description of Dictyobacteraceae fam. nov. within the order Ktedonobacterales isolated from Tengu-no-mugimeshi.</title>
        <authorList>
            <person name="Wang C.M."/>
            <person name="Zheng Y."/>
            <person name="Sakai Y."/>
            <person name="Toyoda A."/>
            <person name="Minakuchi Y."/>
            <person name="Abe K."/>
            <person name="Yokota A."/>
            <person name="Yabe S."/>
        </authorList>
    </citation>
    <scope>NUCLEOTIDE SEQUENCE [LARGE SCALE GENOMIC DNA]</scope>
    <source>
        <strain evidence="3">Uno16</strain>
    </source>
</reference>
<evidence type="ECO:0000313" key="3">
    <source>
        <dbReference type="Proteomes" id="UP000287171"/>
    </source>
</evidence>
<keyword evidence="2" id="KW-0413">Isomerase</keyword>
<dbReference type="EMBL" id="BIFT01000002">
    <property type="protein sequence ID" value="GCE30486.1"/>
    <property type="molecule type" value="Genomic_DNA"/>
</dbReference>
<gene>
    <name evidence="2" type="ORF">KDA_59700</name>
</gene>
<dbReference type="Proteomes" id="UP000287171">
    <property type="component" value="Unassembled WGS sequence"/>
</dbReference>
<keyword evidence="3" id="KW-1185">Reference proteome</keyword>
<dbReference type="AlphaFoldDB" id="A0A402BGM3"/>
<protein>
    <submittedName>
        <fullName evidence="2">Xylose isomerase</fullName>
    </submittedName>
</protein>
<dbReference type="InterPro" id="IPR036237">
    <property type="entry name" value="Xyl_isomerase-like_sf"/>
</dbReference>
<dbReference type="Pfam" id="PF01261">
    <property type="entry name" value="AP_endonuc_2"/>
    <property type="match status" value="1"/>
</dbReference>
<dbReference type="RefSeq" id="WP_126630569.1">
    <property type="nucleotide sequence ID" value="NZ_BIFT01000002.1"/>
</dbReference>
<dbReference type="InterPro" id="IPR013022">
    <property type="entry name" value="Xyl_isomerase-like_TIM-brl"/>
</dbReference>
<dbReference type="PANTHER" id="PTHR12110:SF53">
    <property type="entry name" value="BLR5974 PROTEIN"/>
    <property type="match status" value="1"/>
</dbReference>
<evidence type="ECO:0000313" key="2">
    <source>
        <dbReference type="EMBL" id="GCE30486.1"/>
    </source>
</evidence>